<protein>
    <recommendedName>
        <fullName evidence="2">Glutaminase A N-terminal domain-containing protein</fullName>
    </recommendedName>
</protein>
<dbReference type="Proteomes" id="UP000053593">
    <property type="component" value="Unassembled WGS sequence"/>
</dbReference>
<name>A0A0D0BNS9_9AGAR</name>
<organism evidence="3 4">
    <name type="scientific">Collybiopsis luxurians FD-317 M1</name>
    <dbReference type="NCBI Taxonomy" id="944289"/>
    <lineage>
        <taxon>Eukaryota</taxon>
        <taxon>Fungi</taxon>
        <taxon>Dikarya</taxon>
        <taxon>Basidiomycota</taxon>
        <taxon>Agaricomycotina</taxon>
        <taxon>Agaricomycetes</taxon>
        <taxon>Agaricomycetidae</taxon>
        <taxon>Agaricales</taxon>
        <taxon>Marasmiineae</taxon>
        <taxon>Omphalotaceae</taxon>
        <taxon>Collybiopsis</taxon>
        <taxon>Collybiopsis luxurians</taxon>
    </lineage>
</organism>
<dbReference type="Pfam" id="PF17168">
    <property type="entry name" value="DUF5127"/>
    <property type="match status" value="1"/>
</dbReference>
<dbReference type="EMBL" id="KN834870">
    <property type="protein sequence ID" value="KIK51199.1"/>
    <property type="molecule type" value="Genomic_DNA"/>
</dbReference>
<keyword evidence="1" id="KW-0732">Signal</keyword>
<feature type="chain" id="PRO_5002224752" description="Glutaminase A N-terminal domain-containing protein" evidence="1">
    <location>
        <begin position="20"/>
        <end position="367"/>
    </location>
</feature>
<dbReference type="InterPro" id="IPR052743">
    <property type="entry name" value="Glutaminase_GtaA"/>
</dbReference>
<sequence>MMLLLFLPLAFWFVTLTLSQSIQPPAIPLAVRSPYLQAYFPYTTTTMPLNGSYQWPRFWTERLFGWCGLLLVNGALYSWLGEPLGLNSTNSATSTPATLDHYQVTPTCSILSLTAGSVAITVTFLSPIEPKDLALQSFPFTYIYFEASSKDGRSHSLQLYQDITREWLSSDSGEIIQWNTTRSGSIIYHQANLSSSSSMMETNNMAEDGKVYFATNTVSDLTYETGQETPMRNQFFNNGKLSNTPDMASCAIEDNWPIFAFSQDLGNISSTSLPVVWALGLVRDPDISYASTATTRNQPRCPYFFTKYPEVATAVCLSPVMIKAFTYSLSLLQLSNFMNDLSNALQCAITLDNQILVDANKILTMQT</sequence>
<keyword evidence="4" id="KW-1185">Reference proteome</keyword>
<reference evidence="3 4" key="1">
    <citation type="submission" date="2014-04" db="EMBL/GenBank/DDBJ databases">
        <title>Evolutionary Origins and Diversification of the Mycorrhizal Mutualists.</title>
        <authorList>
            <consortium name="DOE Joint Genome Institute"/>
            <consortium name="Mycorrhizal Genomics Consortium"/>
            <person name="Kohler A."/>
            <person name="Kuo A."/>
            <person name="Nagy L.G."/>
            <person name="Floudas D."/>
            <person name="Copeland A."/>
            <person name="Barry K.W."/>
            <person name="Cichocki N."/>
            <person name="Veneault-Fourrey C."/>
            <person name="LaButti K."/>
            <person name="Lindquist E.A."/>
            <person name="Lipzen A."/>
            <person name="Lundell T."/>
            <person name="Morin E."/>
            <person name="Murat C."/>
            <person name="Riley R."/>
            <person name="Ohm R."/>
            <person name="Sun H."/>
            <person name="Tunlid A."/>
            <person name="Henrissat B."/>
            <person name="Grigoriev I.V."/>
            <person name="Hibbett D.S."/>
            <person name="Martin F."/>
        </authorList>
    </citation>
    <scope>NUCLEOTIDE SEQUENCE [LARGE SCALE GENOMIC DNA]</scope>
    <source>
        <strain evidence="3 4">FD-317 M1</strain>
    </source>
</reference>
<evidence type="ECO:0000256" key="1">
    <source>
        <dbReference type="SAM" id="SignalP"/>
    </source>
</evidence>
<dbReference type="PANTHER" id="PTHR31987:SF1">
    <property type="entry name" value="GLUTAMINASE A"/>
    <property type="match status" value="1"/>
</dbReference>
<dbReference type="PANTHER" id="PTHR31987">
    <property type="entry name" value="GLUTAMINASE A-RELATED"/>
    <property type="match status" value="1"/>
</dbReference>
<dbReference type="InterPro" id="IPR033433">
    <property type="entry name" value="GtaA_N"/>
</dbReference>
<dbReference type="OrthoDB" id="3918848at2759"/>
<feature type="domain" description="Glutaminase A N-terminal" evidence="2">
    <location>
        <begin position="107"/>
        <end position="315"/>
    </location>
</feature>
<accession>A0A0D0BNS9</accession>
<evidence type="ECO:0000313" key="4">
    <source>
        <dbReference type="Proteomes" id="UP000053593"/>
    </source>
</evidence>
<dbReference type="AlphaFoldDB" id="A0A0D0BNS9"/>
<evidence type="ECO:0000259" key="2">
    <source>
        <dbReference type="Pfam" id="PF17168"/>
    </source>
</evidence>
<feature type="signal peptide" evidence="1">
    <location>
        <begin position="1"/>
        <end position="19"/>
    </location>
</feature>
<gene>
    <name evidence="3" type="ORF">GYMLUDRAFT_181751</name>
</gene>
<proteinExistence type="predicted"/>
<evidence type="ECO:0000313" key="3">
    <source>
        <dbReference type="EMBL" id="KIK51199.1"/>
    </source>
</evidence>
<dbReference type="HOGENOM" id="CLU_078128_0_0_1"/>